<feature type="compositionally biased region" description="Basic and acidic residues" evidence="1">
    <location>
        <begin position="14"/>
        <end position="24"/>
    </location>
</feature>
<organism evidence="3 4">
    <name type="scientific">Muraenolepis orangiensis</name>
    <name type="common">Patagonian moray cod</name>
    <dbReference type="NCBI Taxonomy" id="630683"/>
    <lineage>
        <taxon>Eukaryota</taxon>
        <taxon>Metazoa</taxon>
        <taxon>Chordata</taxon>
        <taxon>Craniata</taxon>
        <taxon>Vertebrata</taxon>
        <taxon>Euteleostomi</taxon>
        <taxon>Actinopterygii</taxon>
        <taxon>Neopterygii</taxon>
        <taxon>Teleostei</taxon>
        <taxon>Neoteleostei</taxon>
        <taxon>Acanthomorphata</taxon>
        <taxon>Zeiogadaria</taxon>
        <taxon>Gadariae</taxon>
        <taxon>Gadiformes</taxon>
        <taxon>Muraenolepidoidei</taxon>
        <taxon>Muraenolepididae</taxon>
        <taxon>Muraenolepis</taxon>
    </lineage>
</organism>
<dbReference type="Proteomes" id="UP001148018">
    <property type="component" value="Unassembled WGS sequence"/>
</dbReference>
<evidence type="ECO:0000313" key="3">
    <source>
        <dbReference type="EMBL" id="KAJ3607221.1"/>
    </source>
</evidence>
<protein>
    <recommendedName>
        <fullName evidence="2">Consortin N-terminal domain-containing protein</fullName>
    </recommendedName>
</protein>
<evidence type="ECO:0000259" key="2">
    <source>
        <dbReference type="Pfam" id="PF22883"/>
    </source>
</evidence>
<evidence type="ECO:0000256" key="1">
    <source>
        <dbReference type="SAM" id="MobiDB-lite"/>
    </source>
</evidence>
<dbReference type="GO" id="GO:0071253">
    <property type="term" value="F:connexin binding"/>
    <property type="evidence" value="ECO:0007669"/>
    <property type="project" value="InterPro"/>
</dbReference>
<dbReference type="PANTHER" id="PTHR28581">
    <property type="entry name" value="CONSORTIN"/>
    <property type="match status" value="1"/>
</dbReference>
<proteinExistence type="predicted"/>
<accession>A0A9Q0EHX1</accession>
<keyword evidence="4" id="KW-1185">Reference proteome</keyword>
<dbReference type="PANTHER" id="PTHR28581:SF1">
    <property type="entry name" value="CONSORTIN"/>
    <property type="match status" value="1"/>
</dbReference>
<dbReference type="GO" id="GO:0005886">
    <property type="term" value="C:plasma membrane"/>
    <property type="evidence" value="ECO:0007669"/>
    <property type="project" value="TreeGrafter"/>
</dbReference>
<comment type="caution">
    <text evidence="3">The sequence shown here is derived from an EMBL/GenBank/DDBJ whole genome shotgun (WGS) entry which is preliminary data.</text>
</comment>
<sequence>MGNKNTSAPSKGLDAGDHQTREDTPSETCTTGSCERVRAPGPSPELLVSLQTLVEAPDYTLLPQSLHQVDQWAIQFLQLEKSYHERLLSNLAALQETWEGRLTGKKDPEGTESSRRGESSMETLERLCRNHSR</sequence>
<reference evidence="3" key="1">
    <citation type="submission" date="2022-07" db="EMBL/GenBank/DDBJ databases">
        <title>Chromosome-level genome of Muraenolepis orangiensis.</title>
        <authorList>
            <person name="Kim J."/>
        </authorList>
    </citation>
    <scope>NUCLEOTIDE SEQUENCE</scope>
    <source>
        <strain evidence="3">KU_S4_2022</strain>
        <tissue evidence="3">Muscle</tissue>
    </source>
</reference>
<dbReference type="InterPro" id="IPR042318">
    <property type="entry name" value="Consortin"/>
</dbReference>
<feature type="domain" description="Consortin N-terminal" evidence="2">
    <location>
        <begin position="58"/>
        <end position="99"/>
    </location>
</feature>
<dbReference type="Pfam" id="PF22883">
    <property type="entry name" value="Consortin_N"/>
    <property type="match status" value="1"/>
</dbReference>
<feature type="region of interest" description="Disordered" evidence="1">
    <location>
        <begin position="98"/>
        <end position="133"/>
    </location>
</feature>
<evidence type="ECO:0000313" key="4">
    <source>
        <dbReference type="Proteomes" id="UP001148018"/>
    </source>
</evidence>
<gene>
    <name evidence="3" type="ORF">NHX12_026734</name>
</gene>
<dbReference type="InterPro" id="IPR054132">
    <property type="entry name" value="Consortin_N"/>
</dbReference>
<dbReference type="GO" id="GO:0042998">
    <property type="term" value="P:positive regulation of Golgi to plasma membrane protein transport"/>
    <property type="evidence" value="ECO:0007669"/>
    <property type="project" value="TreeGrafter"/>
</dbReference>
<dbReference type="EMBL" id="JANIIK010000042">
    <property type="protein sequence ID" value="KAJ3607221.1"/>
    <property type="molecule type" value="Genomic_DNA"/>
</dbReference>
<dbReference type="GO" id="GO:0030133">
    <property type="term" value="C:transport vesicle"/>
    <property type="evidence" value="ECO:0007669"/>
    <property type="project" value="TreeGrafter"/>
</dbReference>
<dbReference type="OrthoDB" id="9894200at2759"/>
<dbReference type="GO" id="GO:0005802">
    <property type="term" value="C:trans-Golgi network"/>
    <property type="evidence" value="ECO:0007669"/>
    <property type="project" value="InterPro"/>
</dbReference>
<feature type="region of interest" description="Disordered" evidence="1">
    <location>
        <begin position="1"/>
        <end position="43"/>
    </location>
</feature>
<dbReference type="AlphaFoldDB" id="A0A9Q0EHX1"/>
<name>A0A9Q0EHX1_9TELE</name>